<evidence type="ECO:0000313" key="5">
    <source>
        <dbReference type="Proteomes" id="UP000015001"/>
    </source>
</evidence>
<dbReference type="PROSITE" id="PS51186">
    <property type="entry name" value="GNAT"/>
    <property type="match status" value="1"/>
</dbReference>
<dbReference type="CDD" id="cd04301">
    <property type="entry name" value="NAT_SF"/>
    <property type="match status" value="1"/>
</dbReference>
<organism evidence="4 5">
    <name type="scientific">Streptomyces afghaniensis 772</name>
    <dbReference type="NCBI Taxonomy" id="1283301"/>
    <lineage>
        <taxon>Bacteria</taxon>
        <taxon>Bacillati</taxon>
        <taxon>Actinomycetota</taxon>
        <taxon>Actinomycetes</taxon>
        <taxon>Kitasatosporales</taxon>
        <taxon>Streptomycetaceae</taxon>
        <taxon>Streptomyces</taxon>
    </lineage>
</organism>
<evidence type="ECO:0000259" key="3">
    <source>
        <dbReference type="PROSITE" id="PS51186"/>
    </source>
</evidence>
<gene>
    <name evidence="4" type="ORF">STAFG_5541</name>
</gene>
<comment type="caution">
    <text evidence="4">The sequence shown here is derived from an EMBL/GenBank/DDBJ whole genome shotgun (WGS) entry which is preliminary data.</text>
</comment>
<sequence length="153" mass="17026">MPDDGEGLALLDRLAWSHLHAVVPEPQPPYPPFFSERHAPEDCLVAEAGDRLAGYLHLGFPTPVDSNRHVRQIQGLVVSEEARGRGVGRALVRAAVDEARRRGARRLTLRVLGHNTPARKLYEAEGFVVEGVLPEEFRLDGQYVDDVLMGRFL</sequence>
<keyword evidence="2" id="KW-0012">Acyltransferase</keyword>
<feature type="domain" description="N-acetyltransferase" evidence="3">
    <location>
        <begin position="1"/>
        <end position="153"/>
    </location>
</feature>
<evidence type="ECO:0000313" key="4">
    <source>
        <dbReference type="EMBL" id="EPJ37405.1"/>
    </source>
</evidence>
<dbReference type="EMBL" id="AOPY01001501">
    <property type="protein sequence ID" value="EPJ37405.1"/>
    <property type="molecule type" value="Genomic_DNA"/>
</dbReference>
<dbReference type="InterPro" id="IPR050832">
    <property type="entry name" value="Bact_Acetyltransf"/>
</dbReference>
<dbReference type="GO" id="GO:0016747">
    <property type="term" value="F:acyltransferase activity, transferring groups other than amino-acyl groups"/>
    <property type="evidence" value="ECO:0007669"/>
    <property type="project" value="InterPro"/>
</dbReference>
<dbReference type="AlphaFoldDB" id="S4MPA1"/>
<protein>
    <recommendedName>
        <fullName evidence="3">N-acetyltransferase domain-containing protein</fullName>
    </recommendedName>
</protein>
<dbReference type="InterPro" id="IPR000182">
    <property type="entry name" value="GNAT_dom"/>
</dbReference>
<name>S4MPA1_9ACTN</name>
<dbReference type="PATRIC" id="fig|1283301.3.peg.5508"/>
<evidence type="ECO:0000256" key="2">
    <source>
        <dbReference type="ARBA" id="ARBA00023315"/>
    </source>
</evidence>
<dbReference type="PANTHER" id="PTHR43877">
    <property type="entry name" value="AMINOALKYLPHOSPHONATE N-ACETYLTRANSFERASE-RELATED-RELATED"/>
    <property type="match status" value="1"/>
</dbReference>
<dbReference type="SUPFAM" id="SSF55729">
    <property type="entry name" value="Acyl-CoA N-acyltransferases (Nat)"/>
    <property type="match status" value="1"/>
</dbReference>
<proteinExistence type="predicted"/>
<keyword evidence="1" id="KW-0808">Transferase</keyword>
<evidence type="ECO:0000256" key="1">
    <source>
        <dbReference type="ARBA" id="ARBA00022679"/>
    </source>
</evidence>
<dbReference type="Proteomes" id="UP000015001">
    <property type="component" value="Unassembled WGS sequence"/>
</dbReference>
<dbReference type="HOGENOM" id="CLU_013985_19_2_11"/>
<dbReference type="PANTHER" id="PTHR43877:SF1">
    <property type="entry name" value="ACETYLTRANSFERASE"/>
    <property type="match status" value="1"/>
</dbReference>
<dbReference type="Gene3D" id="3.40.630.30">
    <property type="match status" value="1"/>
</dbReference>
<dbReference type="Pfam" id="PF00583">
    <property type="entry name" value="Acetyltransf_1"/>
    <property type="match status" value="1"/>
</dbReference>
<keyword evidence="5" id="KW-1185">Reference proteome</keyword>
<dbReference type="InterPro" id="IPR016181">
    <property type="entry name" value="Acyl_CoA_acyltransferase"/>
</dbReference>
<reference evidence="4 5" key="1">
    <citation type="submission" date="2013-02" db="EMBL/GenBank/DDBJ databases">
        <title>Draft Genome Sequence of Streptomyces afghaniensis, Which Produces Compounds of the Julimycin B-Complex.</title>
        <authorList>
            <person name="Gruening B.A."/>
            <person name="Praeg A."/>
            <person name="Erxleben A."/>
            <person name="Guenther S."/>
            <person name="Fiedler H.-P."/>
            <person name="Goodfellow M."/>
            <person name="Mueller M."/>
        </authorList>
    </citation>
    <scope>NUCLEOTIDE SEQUENCE [LARGE SCALE GENOMIC DNA]</scope>
    <source>
        <strain evidence="4 5">772</strain>
    </source>
</reference>
<accession>S4MPA1</accession>